<feature type="region of interest" description="Disordered" evidence="1">
    <location>
        <begin position="1"/>
        <end position="21"/>
    </location>
</feature>
<evidence type="ECO:0000256" key="1">
    <source>
        <dbReference type="SAM" id="MobiDB-lite"/>
    </source>
</evidence>
<protein>
    <submittedName>
        <fullName evidence="2">Cytochrome b5 domain-containing protein 1</fullName>
    </submittedName>
</protein>
<evidence type="ECO:0000313" key="2">
    <source>
        <dbReference type="EMBL" id="OXA65062.1"/>
    </source>
</evidence>
<sequence>MARSKKELKKERAKERNNSVTGVEKKKVEKKVVTFEPFAIRIINTITYQQTRLTITKKFKVADIHEAYAPFESHPEYYLWQDMYGKNLDLNRTVVENGLVGGDETVEFDGIGKEPVIILVFRDGFENDIPPTLNPLQRKAVTGLCRNY</sequence>
<evidence type="ECO:0000313" key="3">
    <source>
        <dbReference type="Proteomes" id="UP000198287"/>
    </source>
</evidence>
<dbReference type="OrthoDB" id="260091at2759"/>
<name>A0A226F5G7_FOLCA</name>
<reference evidence="2 3" key="1">
    <citation type="submission" date="2015-12" db="EMBL/GenBank/DDBJ databases">
        <title>The genome of Folsomia candida.</title>
        <authorList>
            <person name="Faddeeva A."/>
            <person name="Derks M.F."/>
            <person name="Anvar Y."/>
            <person name="Smit S."/>
            <person name="Van Straalen N."/>
            <person name="Roelofs D."/>
        </authorList>
    </citation>
    <scope>NUCLEOTIDE SEQUENCE [LARGE SCALE GENOMIC DNA]</scope>
    <source>
        <strain evidence="2 3">VU population</strain>
        <tissue evidence="2">Whole body</tissue>
    </source>
</reference>
<dbReference type="STRING" id="158441.A0A226F5G7"/>
<keyword evidence="3" id="KW-1185">Reference proteome</keyword>
<dbReference type="Proteomes" id="UP000198287">
    <property type="component" value="Unassembled WGS sequence"/>
</dbReference>
<dbReference type="EMBL" id="LNIX01000001">
    <property type="protein sequence ID" value="OXA65062.1"/>
    <property type="molecule type" value="Genomic_DNA"/>
</dbReference>
<dbReference type="AlphaFoldDB" id="A0A226F5G7"/>
<accession>A0A226F5G7</accession>
<comment type="caution">
    <text evidence="2">The sequence shown here is derived from an EMBL/GenBank/DDBJ whole genome shotgun (WGS) entry which is preliminary data.</text>
</comment>
<organism evidence="2 3">
    <name type="scientific">Folsomia candida</name>
    <name type="common">Springtail</name>
    <dbReference type="NCBI Taxonomy" id="158441"/>
    <lineage>
        <taxon>Eukaryota</taxon>
        <taxon>Metazoa</taxon>
        <taxon>Ecdysozoa</taxon>
        <taxon>Arthropoda</taxon>
        <taxon>Hexapoda</taxon>
        <taxon>Collembola</taxon>
        <taxon>Entomobryomorpha</taxon>
        <taxon>Isotomoidea</taxon>
        <taxon>Isotomidae</taxon>
        <taxon>Proisotominae</taxon>
        <taxon>Folsomia</taxon>
    </lineage>
</organism>
<proteinExistence type="predicted"/>
<gene>
    <name evidence="2" type="ORF">Fcan01_03617</name>
</gene>